<keyword evidence="3" id="KW-1185">Reference proteome</keyword>
<dbReference type="STRING" id="330214.NIDE1832"/>
<evidence type="ECO:0000313" key="2">
    <source>
        <dbReference type="EMBL" id="CBK41561.1"/>
    </source>
</evidence>
<organism evidence="2 3">
    <name type="scientific">Nitrospira defluvii</name>
    <dbReference type="NCBI Taxonomy" id="330214"/>
    <lineage>
        <taxon>Bacteria</taxon>
        <taxon>Pseudomonadati</taxon>
        <taxon>Nitrospirota</taxon>
        <taxon>Nitrospiria</taxon>
        <taxon>Nitrospirales</taxon>
        <taxon>Nitrospiraceae</taxon>
        <taxon>Nitrospira</taxon>
    </lineage>
</organism>
<sequence>MSIGWVAIISVLLAFAMSGCKMPKPGTATFPGQQTAEKPWENKQPIRQPLPPKQPQMEKTFSTFEKLLETDLYVLYGRNTERGWCYEPDQVWLKQVYKVGADFVLVNNDTYRERLEREILPILKARCNQLRRIYIFNYIKGVRIDYPSLKESPEVQEIPGGNEVPNNIDKGGSLSQTEVKIDHWGNRKYFMYGYESLLDLRTPRSEREGQSQVITNDEKVRDKWKKRADEAHARQRAAEEKLAATNMTADGQLNLSGIDNEHKRLFLMIYNGNFHDLSEREDVRDLPIMIYRGMIIQNDKLCHDFLSRNAVTVVETWDRLDDISRGLFGTVTKTYVREKFIITMEPHYRDTFIFSGNEYAAGLFGKFVSAVSENPKDSTENKRRWADAVVLEYRERAAKARAAIEILLPRKSCGSPGTVRFMDNMTRYVTSDYSKSRLPNNDNSYTEKIHVSGELSVERFYDNVLPTFSPDFPLPEDDEHIMMWINKNAGRQGLSSVSIQKLSFVHLTPDRTYTSIMIPTYVRQALHEKKYSIAECTYLVGPATAAGTAAERVFYWNANGPLPSESVRAFAKQNVSEPRTSCPVNVPSPK</sequence>
<dbReference type="AlphaFoldDB" id="D8PEA2"/>
<evidence type="ECO:0000313" key="3">
    <source>
        <dbReference type="Proteomes" id="UP000001660"/>
    </source>
</evidence>
<proteinExistence type="predicted"/>
<feature type="region of interest" description="Disordered" evidence="1">
    <location>
        <begin position="29"/>
        <end position="55"/>
    </location>
</feature>
<dbReference type="Proteomes" id="UP000001660">
    <property type="component" value="Chromosome"/>
</dbReference>
<dbReference type="HOGENOM" id="CLU_462093_0_0_0"/>
<dbReference type="KEGG" id="nde:NIDE1832"/>
<dbReference type="OrthoDB" id="9834376at2"/>
<accession>D8PEA2</accession>
<reference evidence="2 3" key="1">
    <citation type="journal article" date="2010" name="Proc. Natl. Acad. Sci. U.S.A.">
        <title>A Nitrospira metagenome illuminates the physiology and evolution of globally important nitrite-oxidizing bacteria.</title>
        <authorList>
            <person name="Lucker S."/>
            <person name="Wagner M."/>
            <person name="Maixner F."/>
            <person name="Pelletier E."/>
            <person name="Koch H."/>
            <person name="Vacherie B."/>
            <person name="Rattei T."/>
            <person name="Sinninghe Damste J."/>
            <person name="Spieck E."/>
            <person name="Le Paslier D."/>
            <person name="Daims H."/>
        </authorList>
    </citation>
    <scope>NUCLEOTIDE SEQUENCE [LARGE SCALE GENOMIC DNA]</scope>
</reference>
<protein>
    <submittedName>
        <fullName evidence="2">Uncharacterized protein</fullName>
    </submittedName>
</protein>
<evidence type="ECO:0000256" key="1">
    <source>
        <dbReference type="SAM" id="MobiDB-lite"/>
    </source>
</evidence>
<gene>
    <name evidence="2" type="ORF">NIDE1832</name>
</gene>
<dbReference type="EMBL" id="FP929003">
    <property type="protein sequence ID" value="CBK41561.1"/>
    <property type="molecule type" value="Genomic_DNA"/>
</dbReference>
<name>D8PEA2_9BACT</name>